<evidence type="ECO:0000256" key="1">
    <source>
        <dbReference type="SAM" id="Phobius"/>
    </source>
</evidence>
<name>A0A8H9K3S1_VIBPH</name>
<proteinExistence type="predicted"/>
<keyword evidence="1" id="KW-0812">Transmembrane</keyword>
<feature type="transmembrane region" description="Helical" evidence="1">
    <location>
        <begin position="159"/>
        <end position="182"/>
    </location>
</feature>
<evidence type="ECO:0000313" key="2">
    <source>
        <dbReference type="EMBL" id="HAS6680026.1"/>
    </source>
</evidence>
<organism evidence="2">
    <name type="scientific">Vibrio parahaemolyticus</name>
    <dbReference type="NCBI Taxonomy" id="670"/>
    <lineage>
        <taxon>Bacteria</taxon>
        <taxon>Pseudomonadati</taxon>
        <taxon>Pseudomonadota</taxon>
        <taxon>Gammaproteobacteria</taxon>
        <taxon>Vibrionales</taxon>
        <taxon>Vibrionaceae</taxon>
        <taxon>Vibrio</taxon>
    </lineage>
</organism>
<gene>
    <name evidence="2" type="ORF">I7278_24915</name>
</gene>
<feature type="transmembrane region" description="Helical" evidence="1">
    <location>
        <begin position="117"/>
        <end position="139"/>
    </location>
</feature>
<protein>
    <recommendedName>
        <fullName evidence="3">Type II secretion protein F</fullName>
    </recommendedName>
</protein>
<evidence type="ECO:0008006" key="3">
    <source>
        <dbReference type="Google" id="ProtNLM"/>
    </source>
</evidence>
<dbReference type="InterPro" id="IPR042094">
    <property type="entry name" value="T2SS_GspF_sf"/>
</dbReference>
<sequence>MSASFTLFGKTIEQWTFSGEEQVAFLDQWLKADRYKLTTKEFCQSLVENGTDALKQIGQAGLDAPGQGQRFVDVLEGWFPGVVLSSIRAAESAGQRHIGLQTAIEQLKGGENIVAKLVKMLAFPYALSVGAGFYGVYIADKMLSAIDNQPGIGLTVRNFFADYGIAIAAVFALLLLVLAMALPNWKGNSRGLSNDWPLFSLYRVAVASTLLKTLANLTQCGMKLSDALVQAEIRNTPFAKAHIQTMREQAIGQTNLGAILDTGLLLPNELSAMKVLGTRVSYTELLSESGQHHSEHVAKQLEKMQLWLPKAGLLVTILVLGSLIASATYQLYLTLI</sequence>
<dbReference type="AlphaFoldDB" id="A0A8H9K3S1"/>
<dbReference type="Gene3D" id="1.20.81.30">
    <property type="entry name" value="Type II secretion system (T2SS), domain F"/>
    <property type="match status" value="1"/>
</dbReference>
<accession>A0A8H9K3S1</accession>
<reference evidence="2" key="2">
    <citation type="submission" date="2019-12" db="EMBL/GenBank/DDBJ databases">
        <authorList>
            <consortium name="NCBI Pathogen Detection Project"/>
        </authorList>
    </citation>
    <scope>NUCLEOTIDE SEQUENCE</scope>
    <source>
        <strain evidence="2">1930</strain>
    </source>
</reference>
<dbReference type="RefSeq" id="WP_025818888.1">
    <property type="nucleotide sequence ID" value="NZ_CP060091.1"/>
</dbReference>
<keyword evidence="1" id="KW-0472">Membrane</keyword>
<reference evidence="2" key="1">
    <citation type="journal article" date="2018" name="Genome Biol.">
        <title>SKESA: strategic k-mer extension for scrupulous assemblies.</title>
        <authorList>
            <person name="Souvorov A."/>
            <person name="Agarwala R."/>
            <person name="Lipman D.J."/>
        </authorList>
    </citation>
    <scope>NUCLEOTIDE SEQUENCE</scope>
    <source>
        <strain evidence="2">1930</strain>
    </source>
</reference>
<dbReference type="EMBL" id="DACQKT010000022">
    <property type="protein sequence ID" value="HAS6680026.1"/>
    <property type="molecule type" value="Genomic_DNA"/>
</dbReference>
<feature type="transmembrane region" description="Helical" evidence="1">
    <location>
        <begin position="311"/>
        <end position="332"/>
    </location>
</feature>
<dbReference type="Proteomes" id="UP000856022">
    <property type="component" value="Unassembled WGS sequence"/>
</dbReference>
<keyword evidence="1" id="KW-1133">Transmembrane helix</keyword>
<comment type="caution">
    <text evidence="2">The sequence shown here is derived from an EMBL/GenBank/DDBJ whole genome shotgun (WGS) entry which is preliminary data.</text>
</comment>